<organism evidence="1">
    <name type="scientific">marine metagenome</name>
    <dbReference type="NCBI Taxonomy" id="408172"/>
    <lineage>
        <taxon>unclassified sequences</taxon>
        <taxon>metagenomes</taxon>
        <taxon>ecological metagenomes</taxon>
    </lineage>
</organism>
<proteinExistence type="predicted"/>
<dbReference type="EMBL" id="UINC01025192">
    <property type="protein sequence ID" value="SVB00321.1"/>
    <property type="molecule type" value="Genomic_DNA"/>
</dbReference>
<gene>
    <name evidence="1" type="ORF">METZ01_LOCUS153175</name>
</gene>
<sequence>MDNEKYLLTAHLMRRAGFGATRSELSKLVKEEYEDIVEGLLSPTAPKAIEDALVRRYHPDQSVTHD</sequence>
<accession>A0A382AGA7</accession>
<protein>
    <submittedName>
        <fullName evidence="1">Uncharacterized protein</fullName>
    </submittedName>
</protein>
<feature type="non-terminal residue" evidence="1">
    <location>
        <position position="66"/>
    </location>
</feature>
<reference evidence="1" key="1">
    <citation type="submission" date="2018-05" db="EMBL/GenBank/DDBJ databases">
        <authorList>
            <person name="Lanie J.A."/>
            <person name="Ng W.-L."/>
            <person name="Kazmierczak K.M."/>
            <person name="Andrzejewski T.M."/>
            <person name="Davidsen T.M."/>
            <person name="Wayne K.J."/>
            <person name="Tettelin H."/>
            <person name="Glass J.I."/>
            <person name="Rusch D."/>
            <person name="Podicherti R."/>
            <person name="Tsui H.-C.T."/>
            <person name="Winkler M.E."/>
        </authorList>
    </citation>
    <scope>NUCLEOTIDE SEQUENCE</scope>
</reference>
<dbReference type="AlphaFoldDB" id="A0A382AGA7"/>
<evidence type="ECO:0000313" key="1">
    <source>
        <dbReference type="EMBL" id="SVB00321.1"/>
    </source>
</evidence>
<name>A0A382AGA7_9ZZZZ</name>